<dbReference type="PANTHER" id="PTHR43547">
    <property type="entry name" value="TWO-COMPONENT HISTIDINE KINASE"/>
    <property type="match status" value="1"/>
</dbReference>
<dbReference type="CDD" id="cd17574">
    <property type="entry name" value="REC_OmpR"/>
    <property type="match status" value="1"/>
</dbReference>
<dbReference type="Gene3D" id="3.30.565.10">
    <property type="entry name" value="Histidine kinase-like ATPase, C-terminal domain"/>
    <property type="match status" value="1"/>
</dbReference>
<dbReference type="SMART" id="SM00448">
    <property type="entry name" value="REC"/>
    <property type="match status" value="1"/>
</dbReference>
<dbReference type="InterPro" id="IPR011006">
    <property type="entry name" value="CheY-like_superfamily"/>
</dbReference>
<evidence type="ECO:0000256" key="4">
    <source>
        <dbReference type="PROSITE-ProRule" id="PRU00169"/>
    </source>
</evidence>
<dbReference type="SUPFAM" id="SSF55874">
    <property type="entry name" value="ATPase domain of HSP90 chaperone/DNA topoisomerase II/histidine kinase"/>
    <property type="match status" value="1"/>
</dbReference>
<evidence type="ECO:0000313" key="7">
    <source>
        <dbReference type="EMBL" id="MDC0708115.1"/>
    </source>
</evidence>
<dbReference type="InterPro" id="IPR001789">
    <property type="entry name" value="Sig_transdc_resp-reg_receiver"/>
</dbReference>
<dbReference type="SMART" id="SM00387">
    <property type="entry name" value="HATPase_c"/>
    <property type="match status" value="1"/>
</dbReference>
<evidence type="ECO:0000259" key="6">
    <source>
        <dbReference type="PROSITE" id="PS50110"/>
    </source>
</evidence>
<evidence type="ECO:0000256" key="2">
    <source>
        <dbReference type="ARBA" id="ARBA00012438"/>
    </source>
</evidence>
<keyword evidence="8" id="KW-1185">Reference proteome</keyword>
<evidence type="ECO:0000256" key="3">
    <source>
        <dbReference type="ARBA" id="ARBA00022553"/>
    </source>
</evidence>
<evidence type="ECO:0000256" key="1">
    <source>
        <dbReference type="ARBA" id="ARBA00000085"/>
    </source>
</evidence>
<name>A0ABT5D369_9BACT</name>
<dbReference type="CDD" id="cd00075">
    <property type="entry name" value="HATPase"/>
    <property type="match status" value="1"/>
</dbReference>
<dbReference type="GO" id="GO:0005524">
    <property type="term" value="F:ATP binding"/>
    <property type="evidence" value="ECO:0007669"/>
    <property type="project" value="UniProtKB-KW"/>
</dbReference>
<dbReference type="EC" id="2.7.13.3" evidence="2"/>
<dbReference type="Proteomes" id="UP001221838">
    <property type="component" value="Unassembled WGS sequence"/>
</dbReference>
<comment type="caution">
    <text evidence="7">The sequence shown here is derived from an EMBL/GenBank/DDBJ whole genome shotgun (WGS) entry which is preliminary data.</text>
</comment>
<dbReference type="Gene3D" id="3.40.50.2300">
    <property type="match status" value="1"/>
</dbReference>
<dbReference type="Pfam" id="PF02518">
    <property type="entry name" value="HATPase_c"/>
    <property type="match status" value="1"/>
</dbReference>
<reference evidence="7 8" key="1">
    <citation type="submission" date="2022-11" db="EMBL/GenBank/DDBJ databases">
        <title>Minimal conservation of predation-associated metabolite biosynthetic gene clusters underscores biosynthetic potential of Myxococcota including descriptions for ten novel species: Archangium lansinium sp. nov., Myxococcus landrumus sp. nov., Nannocystis bai.</title>
        <authorList>
            <person name="Ahearne A."/>
            <person name="Stevens C."/>
            <person name="Dowd S."/>
        </authorList>
    </citation>
    <scope>NUCLEOTIDE SEQUENCE [LARGE SCALE GENOMIC DNA]</scope>
    <source>
        <strain evidence="7 8">NCWAL01</strain>
    </source>
</reference>
<sequence>MSLVLVADDEPAVLEVLSHVVEDLGHDVLCARDGEEAFGLARIRRPHLVVTDHMMPRLSGLELCRRLRGDDVLKSVPVILLSAVLPQGVPEASAFLHKPFEINDFEALIRQSLAQVHPPPAGAEVLPLEMLGQWVAQTLQGPLSVAREQLQRLNGAPSVDRQALDSLGTQLRKMEFLGRSLQEAAHLAAGNVMLQQVAGDLSLSLRLAVESWQAQKPEVPLHLTVPAEPVMVRHDAERIHQVLDALLANAIQRGTGQGEIRVELSASGSVAAVRVRDEGLGYPDEALPGLFAPFQPRAVKEGPGLGLYIASELARLHGGALSVECHPGKGVTFSLLLPQG</sequence>
<dbReference type="Pfam" id="PF00072">
    <property type="entry name" value="Response_reg"/>
    <property type="match status" value="1"/>
</dbReference>
<accession>A0ABT5D369</accession>
<feature type="domain" description="Histidine kinase" evidence="5">
    <location>
        <begin position="134"/>
        <end position="340"/>
    </location>
</feature>
<evidence type="ECO:0000259" key="5">
    <source>
        <dbReference type="PROSITE" id="PS50109"/>
    </source>
</evidence>
<protein>
    <recommendedName>
        <fullName evidence="2">histidine kinase</fullName>
        <ecNumber evidence="2">2.7.13.3</ecNumber>
    </recommendedName>
</protein>
<organism evidence="7 8">
    <name type="scientific">Stigmatella ashevillensis</name>
    <dbReference type="NCBI Taxonomy" id="2995309"/>
    <lineage>
        <taxon>Bacteria</taxon>
        <taxon>Pseudomonadati</taxon>
        <taxon>Myxococcota</taxon>
        <taxon>Myxococcia</taxon>
        <taxon>Myxococcales</taxon>
        <taxon>Cystobacterineae</taxon>
        <taxon>Archangiaceae</taxon>
        <taxon>Stigmatella</taxon>
    </lineage>
</organism>
<keyword evidence="7" id="KW-0067">ATP-binding</keyword>
<proteinExistence type="predicted"/>
<dbReference type="InterPro" id="IPR003594">
    <property type="entry name" value="HATPase_dom"/>
</dbReference>
<dbReference type="PRINTS" id="PR00344">
    <property type="entry name" value="BCTRLSENSOR"/>
</dbReference>
<gene>
    <name evidence="7" type="ORF">POL68_06500</name>
</gene>
<dbReference type="PROSITE" id="PS50110">
    <property type="entry name" value="RESPONSE_REGULATORY"/>
    <property type="match status" value="1"/>
</dbReference>
<feature type="domain" description="Response regulatory" evidence="6">
    <location>
        <begin position="3"/>
        <end position="113"/>
    </location>
</feature>
<evidence type="ECO:0000313" key="8">
    <source>
        <dbReference type="Proteomes" id="UP001221838"/>
    </source>
</evidence>
<feature type="modified residue" description="4-aspartylphosphate" evidence="4">
    <location>
        <position position="52"/>
    </location>
</feature>
<keyword evidence="7" id="KW-0547">Nucleotide-binding</keyword>
<dbReference type="InterPro" id="IPR036890">
    <property type="entry name" value="HATPase_C_sf"/>
</dbReference>
<dbReference type="RefSeq" id="WP_272135631.1">
    <property type="nucleotide sequence ID" value="NZ_JAQNDM010000002.1"/>
</dbReference>
<dbReference type="SUPFAM" id="SSF52172">
    <property type="entry name" value="CheY-like"/>
    <property type="match status" value="1"/>
</dbReference>
<dbReference type="EMBL" id="JAQNDM010000002">
    <property type="protein sequence ID" value="MDC0708115.1"/>
    <property type="molecule type" value="Genomic_DNA"/>
</dbReference>
<keyword evidence="3 4" id="KW-0597">Phosphoprotein</keyword>
<dbReference type="InterPro" id="IPR005467">
    <property type="entry name" value="His_kinase_dom"/>
</dbReference>
<comment type="catalytic activity">
    <reaction evidence="1">
        <text>ATP + protein L-histidine = ADP + protein N-phospho-L-histidine.</text>
        <dbReference type="EC" id="2.7.13.3"/>
    </reaction>
</comment>
<dbReference type="InterPro" id="IPR004358">
    <property type="entry name" value="Sig_transdc_His_kin-like_C"/>
</dbReference>
<dbReference type="PANTHER" id="PTHR43547:SF2">
    <property type="entry name" value="HYBRID SIGNAL TRANSDUCTION HISTIDINE KINASE C"/>
    <property type="match status" value="1"/>
</dbReference>
<dbReference type="PROSITE" id="PS50109">
    <property type="entry name" value="HIS_KIN"/>
    <property type="match status" value="1"/>
</dbReference>